<dbReference type="OrthoDB" id="2385582at2759"/>
<dbReference type="EMBL" id="CAJVPL010000935">
    <property type="protein sequence ID" value="CAG8541521.1"/>
    <property type="molecule type" value="Genomic_DNA"/>
</dbReference>
<evidence type="ECO:0000313" key="2">
    <source>
        <dbReference type="Proteomes" id="UP000789831"/>
    </source>
</evidence>
<evidence type="ECO:0000313" key="1">
    <source>
        <dbReference type="EMBL" id="CAG8541521.1"/>
    </source>
</evidence>
<dbReference type="Proteomes" id="UP000789831">
    <property type="component" value="Unassembled WGS sequence"/>
</dbReference>
<gene>
    <name evidence="1" type="ORF">AGERDE_LOCUS6209</name>
</gene>
<protein>
    <submittedName>
        <fullName evidence="1">8303_t:CDS:1</fullName>
    </submittedName>
</protein>
<reference evidence="1" key="1">
    <citation type="submission" date="2021-06" db="EMBL/GenBank/DDBJ databases">
        <authorList>
            <person name="Kallberg Y."/>
            <person name="Tangrot J."/>
            <person name="Rosling A."/>
        </authorList>
    </citation>
    <scope>NUCLEOTIDE SEQUENCE</scope>
    <source>
        <strain evidence="1">MT106</strain>
    </source>
</reference>
<feature type="non-terminal residue" evidence="1">
    <location>
        <position position="76"/>
    </location>
</feature>
<accession>A0A9N9AQQ8</accession>
<comment type="caution">
    <text evidence="1">The sequence shown here is derived from an EMBL/GenBank/DDBJ whole genome shotgun (WGS) entry which is preliminary data.</text>
</comment>
<sequence>LQEYESNALVSTHLELWFLVHVWNLTDKIFNDIEGMEAVRGESCSLSSSARKNRERTAAAVVDMKRKIFGRRGDLN</sequence>
<organism evidence="1 2">
    <name type="scientific">Ambispora gerdemannii</name>
    <dbReference type="NCBI Taxonomy" id="144530"/>
    <lineage>
        <taxon>Eukaryota</taxon>
        <taxon>Fungi</taxon>
        <taxon>Fungi incertae sedis</taxon>
        <taxon>Mucoromycota</taxon>
        <taxon>Glomeromycotina</taxon>
        <taxon>Glomeromycetes</taxon>
        <taxon>Archaeosporales</taxon>
        <taxon>Ambisporaceae</taxon>
        <taxon>Ambispora</taxon>
    </lineage>
</organism>
<keyword evidence="2" id="KW-1185">Reference proteome</keyword>
<name>A0A9N9AQQ8_9GLOM</name>
<dbReference type="AlphaFoldDB" id="A0A9N9AQQ8"/>
<proteinExistence type="predicted"/>